<feature type="transmembrane region" description="Helical" evidence="1">
    <location>
        <begin position="59"/>
        <end position="82"/>
    </location>
</feature>
<evidence type="ECO:0008006" key="4">
    <source>
        <dbReference type="Google" id="ProtNLM"/>
    </source>
</evidence>
<sequence length="425" mass="44309">MRRRVAGLLASARGRWRQIVNVGLLVAGLGLGQGAIFLVQTMLVAAGEYELLAAFGTHYSFAILGIILVDVGASTTLARAVAHWSSGRTSREQVWRVFCETSAIRLAVASLIGAAAIVYVWGFSSDGFSRWYVALALPGLLLWAVNGVGLLDGLRLSGVSGITGSAAYMVTAAGLALASHKSAETAGAILGGAFSTGYLSTLVAQWTALARKGWYPQLQKLTRAGLVSALRDGGALSFQLLPGQINMRAQLVLSSAYLGAEMTALFVYAKQVVTAATQIIGFVLRVEFPGLVEKLSGTGKNSLVSMLGAQRMALYCAVVFALGATAVAGIAAAVPDFSLHRAAITIAGFMPTILTMSLLLMMMQGLAALGAYGASAWALAVGSVAGILASYALISTLHVYAFAAGEVVLNVVGLYVGHRYLRRRS</sequence>
<dbReference type="AlphaFoldDB" id="A0A176Z542"/>
<gene>
    <name evidence="2" type="ORF">AYJ54_39200</name>
</gene>
<feature type="transmembrane region" description="Helical" evidence="1">
    <location>
        <begin position="369"/>
        <end position="393"/>
    </location>
</feature>
<name>A0A176Z542_9BRAD</name>
<evidence type="ECO:0000256" key="1">
    <source>
        <dbReference type="SAM" id="Phobius"/>
    </source>
</evidence>
<feature type="transmembrane region" description="Helical" evidence="1">
    <location>
        <begin position="340"/>
        <end position="362"/>
    </location>
</feature>
<dbReference type="RefSeq" id="WP_063696343.1">
    <property type="nucleotide sequence ID" value="NZ_LUUB01000021.1"/>
</dbReference>
<feature type="transmembrane region" description="Helical" evidence="1">
    <location>
        <begin position="185"/>
        <end position="210"/>
    </location>
</feature>
<proteinExistence type="predicted"/>
<feature type="transmembrane region" description="Helical" evidence="1">
    <location>
        <begin position="312"/>
        <end position="334"/>
    </location>
</feature>
<reference evidence="2 3" key="1">
    <citation type="submission" date="2016-03" db="EMBL/GenBank/DDBJ databases">
        <title>Draft Genome Sequence of the Strain BR 10245 (Bradyrhizobium sp.) isolated from nodules of Centrolobium paraense.</title>
        <authorList>
            <person name="Simoes-Araujo J.L.Sr."/>
            <person name="Barauna A.C."/>
            <person name="Silva K."/>
            <person name="Zilli J.E."/>
        </authorList>
    </citation>
    <scope>NUCLEOTIDE SEQUENCE [LARGE SCALE GENOMIC DNA]</scope>
    <source>
        <strain evidence="2 3">BR 10245</strain>
    </source>
</reference>
<keyword evidence="3" id="KW-1185">Reference proteome</keyword>
<keyword evidence="1" id="KW-0812">Transmembrane</keyword>
<dbReference type="EMBL" id="LUUB01000021">
    <property type="protein sequence ID" value="OAF15850.1"/>
    <property type="molecule type" value="Genomic_DNA"/>
</dbReference>
<feature type="transmembrane region" description="Helical" evidence="1">
    <location>
        <begin position="130"/>
        <end position="151"/>
    </location>
</feature>
<keyword evidence="1" id="KW-1133">Transmembrane helix</keyword>
<feature type="transmembrane region" description="Helical" evidence="1">
    <location>
        <begin position="158"/>
        <end position="179"/>
    </location>
</feature>
<accession>A0A176Z542</accession>
<comment type="caution">
    <text evidence="2">The sequence shown here is derived from an EMBL/GenBank/DDBJ whole genome shotgun (WGS) entry which is preliminary data.</text>
</comment>
<feature type="transmembrane region" description="Helical" evidence="1">
    <location>
        <begin position="103"/>
        <end position="124"/>
    </location>
</feature>
<dbReference type="OrthoDB" id="8203984at2"/>
<dbReference type="Proteomes" id="UP000076959">
    <property type="component" value="Unassembled WGS sequence"/>
</dbReference>
<feature type="transmembrane region" description="Helical" evidence="1">
    <location>
        <begin position="20"/>
        <end position="39"/>
    </location>
</feature>
<organism evidence="2 3">
    <name type="scientific">Bradyrhizobium centrolobii</name>
    <dbReference type="NCBI Taxonomy" id="1505087"/>
    <lineage>
        <taxon>Bacteria</taxon>
        <taxon>Pseudomonadati</taxon>
        <taxon>Pseudomonadota</taxon>
        <taxon>Alphaproteobacteria</taxon>
        <taxon>Hyphomicrobiales</taxon>
        <taxon>Nitrobacteraceae</taxon>
        <taxon>Bradyrhizobium</taxon>
    </lineage>
</organism>
<evidence type="ECO:0000313" key="2">
    <source>
        <dbReference type="EMBL" id="OAF15850.1"/>
    </source>
</evidence>
<protein>
    <recommendedName>
        <fullName evidence="4">Polysaccharide biosynthesis protein C-terminal domain-containing protein</fullName>
    </recommendedName>
</protein>
<keyword evidence="1" id="KW-0472">Membrane</keyword>
<feature type="transmembrane region" description="Helical" evidence="1">
    <location>
        <begin position="399"/>
        <end position="417"/>
    </location>
</feature>
<evidence type="ECO:0000313" key="3">
    <source>
        <dbReference type="Proteomes" id="UP000076959"/>
    </source>
</evidence>